<dbReference type="Pfam" id="PF00589">
    <property type="entry name" value="Phage_integrase"/>
    <property type="match status" value="1"/>
</dbReference>
<dbReference type="AlphaFoldDB" id="A0A3D9KIE7"/>
<sequence>MNIRKDTMIRISEAEGITIPNINWRERVIKVCGKGRKEGGVPFQKHLSAT</sequence>
<dbReference type="GO" id="GO:0015074">
    <property type="term" value="P:DNA integration"/>
    <property type="evidence" value="ECO:0007669"/>
    <property type="project" value="InterPro"/>
</dbReference>
<accession>A0A3D9KIE7</accession>
<dbReference type="GO" id="GO:0003677">
    <property type="term" value="F:DNA binding"/>
    <property type="evidence" value="ECO:0007669"/>
    <property type="project" value="InterPro"/>
</dbReference>
<evidence type="ECO:0000313" key="4">
    <source>
        <dbReference type="Proteomes" id="UP000256977"/>
    </source>
</evidence>
<evidence type="ECO:0000259" key="2">
    <source>
        <dbReference type="Pfam" id="PF00589"/>
    </source>
</evidence>
<dbReference type="OrthoDB" id="107900at2"/>
<protein>
    <submittedName>
        <fullName evidence="3">Phage integrase family protein</fullName>
    </submittedName>
</protein>
<dbReference type="InterPro" id="IPR002104">
    <property type="entry name" value="Integrase_catalytic"/>
</dbReference>
<dbReference type="EMBL" id="QRDZ01000003">
    <property type="protein sequence ID" value="RED86215.1"/>
    <property type="molecule type" value="Genomic_DNA"/>
</dbReference>
<dbReference type="InterPro" id="IPR013762">
    <property type="entry name" value="Integrase-like_cat_sf"/>
</dbReference>
<reference evidence="3 4" key="1">
    <citation type="submission" date="2018-07" db="EMBL/GenBank/DDBJ databases">
        <title>Genomic Encyclopedia of Type Strains, Phase III (KMG-III): the genomes of soil and plant-associated and newly described type strains.</title>
        <authorList>
            <person name="Whitman W."/>
        </authorList>
    </citation>
    <scope>NUCLEOTIDE SEQUENCE [LARGE SCALE GENOMIC DNA]</scope>
    <source>
        <strain evidence="3 4">CECT 7287</strain>
    </source>
</reference>
<dbReference type="Gene3D" id="1.10.443.10">
    <property type="entry name" value="Intergrase catalytic core"/>
    <property type="match status" value="1"/>
</dbReference>
<feature type="domain" description="Tyr recombinase" evidence="2">
    <location>
        <begin position="5"/>
        <end position="47"/>
    </location>
</feature>
<name>A0A3D9KIE7_9BACL</name>
<comment type="caution">
    <text evidence="3">The sequence shown here is derived from an EMBL/GenBank/DDBJ whole genome shotgun (WGS) entry which is preliminary data.</text>
</comment>
<keyword evidence="4" id="KW-1185">Reference proteome</keyword>
<dbReference type="GO" id="GO:0006310">
    <property type="term" value="P:DNA recombination"/>
    <property type="evidence" value="ECO:0007669"/>
    <property type="project" value="UniProtKB-KW"/>
</dbReference>
<dbReference type="Proteomes" id="UP000256977">
    <property type="component" value="Unassembled WGS sequence"/>
</dbReference>
<dbReference type="InterPro" id="IPR011010">
    <property type="entry name" value="DNA_brk_join_enz"/>
</dbReference>
<evidence type="ECO:0000256" key="1">
    <source>
        <dbReference type="ARBA" id="ARBA00023172"/>
    </source>
</evidence>
<evidence type="ECO:0000313" key="3">
    <source>
        <dbReference type="EMBL" id="RED86215.1"/>
    </source>
</evidence>
<gene>
    <name evidence="3" type="ORF">DFP98_10367</name>
</gene>
<keyword evidence="1" id="KW-0233">DNA recombination</keyword>
<organism evidence="3 4">
    <name type="scientific">Cohnella phaseoli</name>
    <dbReference type="NCBI Taxonomy" id="456490"/>
    <lineage>
        <taxon>Bacteria</taxon>
        <taxon>Bacillati</taxon>
        <taxon>Bacillota</taxon>
        <taxon>Bacilli</taxon>
        <taxon>Bacillales</taxon>
        <taxon>Paenibacillaceae</taxon>
        <taxon>Cohnella</taxon>
    </lineage>
</organism>
<dbReference type="SUPFAM" id="SSF56349">
    <property type="entry name" value="DNA breaking-rejoining enzymes"/>
    <property type="match status" value="1"/>
</dbReference>
<proteinExistence type="predicted"/>